<evidence type="ECO:0000313" key="3">
    <source>
        <dbReference type="Proteomes" id="UP001283361"/>
    </source>
</evidence>
<name>A0AAE1DWE7_9GAST</name>
<feature type="region of interest" description="Disordered" evidence="1">
    <location>
        <begin position="1"/>
        <end position="21"/>
    </location>
</feature>
<evidence type="ECO:0000256" key="1">
    <source>
        <dbReference type="SAM" id="MobiDB-lite"/>
    </source>
</evidence>
<protein>
    <submittedName>
        <fullName evidence="2">Uncharacterized protein</fullName>
    </submittedName>
</protein>
<dbReference type="EMBL" id="JAWDGP010002160">
    <property type="protein sequence ID" value="KAK3785207.1"/>
    <property type="molecule type" value="Genomic_DNA"/>
</dbReference>
<proteinExistence type="predicted"/>
<keyword evidence="3" id="KW-1185">Reference proteome</keyword>
<dbReference type="Proteomes" id="UP001283361">
    <property type="component" value="Unassembled WGS sequence"/>
</dbReference>
<comment type="caution">
    <text evidence="2">The sequence shown here is derived from an EMBL/GenBank/DDBJ whole genome shotgun (WGS) entry which is preliminary data.</text>
</comment>
<accession>A0AAE1DWE7</accession>
<evidence type="ECO:0000313" key="2">
    <source>
        <dbReference type="EMBL" id="KAK3785207.1"/>
    </source>
</evidence>
<dbReference type="AlphaFoldDB" id="A0AAE1DWE7"/>
<gene>
    <name evidence="2" type="ORF">RRG08_059860</name>
</gene>
<organism evidence="2 3">
    <name type="scientific">Elysia crispata</name>
    <name type="common">lettuce slug</name>
    <dbReference type="NCBI Taxonomy" id="231223"/>
    <lineage>
        <taxon>Eukaryota</taxon>
        <taxon>Metazoa</taxon>
        <taxon>Spiralia</taxon>
        <taxon>Lophotrochozoa</taxon>
        <taxon>Mollusca</taxon>
        <taxon>Gastropoda</taxon>
        <taxon>Heterobranchia</taxon>
        <taxon>Euthyneura</taxon>
        <taxon>Panpulmonata</taxon>
        <taxon>Sacoglossa</taxon>
        <taxon>Placobranchoidea</taxon>
        <taxon>Plakobranchidae</taxon>
        <taxon>Elysia</taxon>
    </lineage>
</organism>
<sequence>MWKLTRSKPGGHSGKRAAIHEPPERLNGTIVPWPGFSFTHCSRPAADIDLCAKWEDRFMAPTLSTRSAPRFLVLPLIAALSLL</sequence>
<reference evidence="2" key="1">
    <citation type="journal article" date="2023" name="G3 (Bethesda)">
        <title>A reference genome for the long-term kleptoplast-retaining sea slug Elysia crispata morphotype clarki.</title>
        <authorList>
            <person name="Eastman K.E."/>
            <person name="Pendleton A.L."/>
            <person name="Shaikh M.A."/>
            <person name="Suttiyut T."/>
            <person name="Ogas R."/>
            <person name="Tomko P."/>
            <person name="Gavelis G."/>
            <person name="Widhalm J.R."/>
            <person name="Wisecaver J.H."/>
        </authorList>
    </citation>
    <scope>NUCLEOTIDE SEQUENCE</scope>
    <source>
        <strain evidence="2">ECLA1</strain>
    </source>
</reference>